<reference evidence="7 8" key="1">
    <citation type="submission" date="2017-12" db="EMBL/GenBank/DDBJ databases">
        <title>Sequencing, de novo assembly and annotation of complete genome of a new Thraustochytrid species, strain FCC1311.</title>
        <authorList>
            <person name="Sedici K."/>
            <person name="Godart F."/>
            <person name="Aiese Cigliano R."/>
            <person name="Sanseverino W."/>
            <person name="Barakat M."/>
            <person name="Ortet P."/>
            <person name="Marechal E."/>
            <person name="Cagnac O."/>
            <person name="Amato A."/>
        </authorList>
    </citation>
    <scope>NUCLEOTIDE SEQUENCE [LARGE SCALE GENOMIC DNA]</scope>
</reference>
<evidence type="ECO:0000313" key="8">
    <source>
        <dbReference type="Proteomes" id="UP000241890"/>
    </source>
</evidence>
<comment type="caution">
    <text evidence="7">The sequence shown here is derived from an EMBL/GenBank/DDBJ whole genome shotgun (WGS) entry which is preliminary data.</text>
</comment>
<accession>A0A2R5GI98</accession>
<sequence>MDAESEHFVETEPSLILGKLQEYFLESEEFVTFLEDWCQNNAYKVGSKVVECRLEFTFLYRNFLRDFEDKLTYFIDRHGGKVEDVMAELAAAEPDSDNHVFAQILSAATDFDIFIAMLSETAQELQDNRVQ</sequence>
<keyword evidence="8" id="KW-1185">Reference proteome</keyword>
<evidence type="ECO:0000256" key="2">
    <source>
        <dbReference type="ARBA" id="ARBA00004496"/>
    </source>
</evidence>
<keyword evidence="4" id="KW-0969">Cilium</keyword>
<evidence type="ECO:0000256" key="1">
    <source>
        <dbReference type="ARBA" id="ARBA00004138"/>
    </source>
</evidence>
<dbReference type="OrthoDB" id="302784at2759"/>
<dbReference type="GO" id="GO:0005737">
    <property type="term" value="C:cytoplasm"/>
    <property type="evidence" value="ECO:0007669"/>
    <property type="project" value="UniProtKB-SubCell"/>
</dbReference>
<evidence type="ECO:0000313" key="7">
    <source>
        <dbReference type="EMBL" id="GBG30612.1"/>
    </source>
</evidence>
<dbReference type="EMBL" id="BEYU01000079">
    <property type="protein sequence ID" value="GBG30612.1"/>
    <property type="molecule type" value="Genomic_DNA"/>
</dbReference>
<evidence type="ECO:0000259" key="6">
    <source>
        <dbReference type="Pfam" id="PF11527"/>
    </source>
</evidence>
<dbReference type="AlphaFoldDB" id="A0A2R5GI98"/>
<dbReference type="Proteomes" id="UP000241890">
    <property type="component" value="Unassembled WGS sequence"/>
</dbReference>
<proteinExistence type="predicted"/>
<name>A0A2R5GI98_9STRA</name>
<keyword evidence="5" id="KW-0966">Cell projection</keyword>
<dbReference type="Gene3D" id="1.20.1520.10">
    <property type="entry name" value="ADP-ribosylation factor-like 2-binding protein, domain"/>
    <property type="match status" value="1"/>
</dbReference>
<gene>
    <name evidence="7" type="ORF">FCC1311_068322</name>
</gene>
<organism evidence="7 8">
    <name type="scientific">Hondaea fermentalgiana</name>
    <dbReference type="NCBI Taxonomy" id="2315210"/>
    <lineage>
        <taxon>Eukaryota</taxon>
        <taxon>Sar</taxon>
        <taxon>Stramenopiles</taxon>
        <taxon>Bigyra</taxon>
        <taxon>Labyrinthulomycetes</taxon>
        <taxon>Thraustochytrida</taxon>
        <taxon>Thraustochytriidae</taxon>
        <taxon>Hondaea</taxon>
    </lineage>
</organism>
<dbReference type="InterPro" id="IPR023379">
    <property type="entry name" value="BART_dom"/>
</dbReference>
<keyword evidence="3" id="KW-0963">Cytoplasm</keyword>
<comment type="subcellular location">
    <subcellularLocation>
        <location evidence="1">Cell projection</location>
        <location evidence="1">Cilium</location>
    </subcellularLocation>
    <subcellularLocation>
        <location evidence="2">Cytoplasm</location>
    </subcellularLocation>
</comment>
<protein>
    <recommendedName>
        <fullName evidence="6">BART domain-containing protein</fullName>
    </recommendedName>
</protein>
<dbReference type="InterPro" id="IPR042541">
    <property type="entry name" value="BART_sf"/>
</dbReference>
<dbReference type="InParanoid" id="A0A2R5GI98"/>
<dbReference type="GO" id="GO:0005929">
    <property type="term" value="C:cilium"/>
    <property type="evidence" value="ECO:0007669"/>
    <property type="project" value="UniProtKB-SubCell"/>
</dbReference>
<feature type="domain" description="BART" evidence="6">
    <location>
        <begin position="16"/>
        <end position="126"/>
    </location>
</feature>
<evidence type="ECO:0000256" key="4">
    <source>
        <dbReference type="ARBA" id="ARBA00023069"/>
    </source>
</evidence>
<evidence type="ECO:0000256" key="3">
    <source>
        <dbReference type="ARBA" id="ARBA00022490"/>
    </source>
</evidence>
<dbReference type="Pfam" id="PF11527">
    <property type="entry name" value="ARL2_Bind_BART"/>
    <property type="match status" value="1"/>
</dbReference>
<evidence type="ECO:0000256" key="5">
    <source>
        <dbReference type="ARBA" id="ARBA00023273"/>
    </source>
</evidence>